<keyword evidence="10" id="KW-0539">Nucleus</keyword>
<evidence type="ECO:0000256" key="1">
    <source>
        <dbReference type="ARBA" id="ARBA00000900"/>
    </source>
</evidence>
<evidence type="ECO:0000313" key="14">
    <source>
        <dbReference type="EMBL" id="KAF2480039.1"/>
    </source>
</evidence>
<dbReference type="AlphaFoldDB" id="A0A6A6PJ39"/>
<evidence type="ECO:0000256" key="10">
    <source>
        <dbReference type="ARBA" id="ARBA00023242"/>
    </source>
</evidence>
<dbReference type="PROSITE" id="PS51698">
    <property type="entry name" value="U_BOX"/>
    <property type="match status" value="1"/>
</dbReference>
<comment type="catalytic activity">
    <reaction evidence="1">
        <text>S-ubiquitinyl-[E2 ubiquitin-conjugating enzyme]-L-cysteine + [acceptor protein]-L-lysine = [E2 ubiquitin-conjugating enzyme]-L-cysteine + N(6)-ubiquitinyl-[acceptor protein]-L-lysine.</text>
        <dbReference type="EC" id="2.3.2.27"/>
    </reaction>
</comment>
<evidence type="ECO:0000256" key="11">
    <source>
        <dbReference type="SAM" id="Coils"/>
    </source>
</evidence>
<dbReference type="GO" id="GO:0034450">
    <property type="term" value="F:ubiquitin-ubiquitin ligase activity"/>
    <property type="evidence" value="ECO:0007669"/>
    <property type="project" value="InterPro"/>
</dbReference>
<name>A0A6A6PJ39_9PEZI</name>
<dbReference type="CDD" id="cd16657">
    <property type="entry name" value="RING-Ubox_UBE4A"/>
    <property type="match status" value="1"/>
</dbReference>
<dbReference type="UniPathway" id="UPA00143"/>
<dbReference type="InterPro" id="IPR013083">
    <property type="entry name" value="Znf_RING/FYVE/PHD"/>
</dbReference>
<evidence type="ECO:0000259" key="13">
    <source>
        <dbReference type="PROSITE" id="PS51698"/>
    </source>
</evidence>
<dbReference type="Pfam" id="PF04564">
    <property type="entry name" value="U-box"/>
    <property type="match status" value="1"/>
</dbReference>
<feature type="compositionally biased region" description="Polar residues" evidence="12">
    <location>
        <begin position="56"/>
        <end position="66"/>
    </location>
</feature>
<feature type="region of interest" description="Disordered" evidence="12">
    <location>
        <begin position="1"/>
        <end position="111"/>
    </location>
</feature>
<dbReference type="FunFam" id="3.30.40.10:FF:000055">
    <property type="entry name" value="Ubiquitin conjugation factor e4 a"/>
    <property type="match status" value="1"/>
</dbReference>
<dbReference type="SMART" id="SM00504">
    <property type="entry name" value="Ubox"/>
    <property type="match status" value="1"/>
</dbReference>
<dbReference type="InterPro" id="IPR003613">
    <property type="entry name" value="Ubox_domain"/>
</dbReference>
<feature type="domain" description="U-box" evidence="13">
    <location>
        <begin position="981"/>
        <end position="1055"/>
    </location>
</feature>
<dbReference type="GO" id="GO:0036503">
    <property type="term" value="P:ERAD pathway"/>
    <property type="evidence" value="ECO:0007669"/>
    <property type="project" value="InterPro"/>
</dbReference>
<feature type="compositionally biased region" description="Basic and acidic residues" evidence="12">
    <location>
        <begin position="91"/>
        <end position="111"/>
    </location>
</feature>
<gene>
    <name evidence="14" type="ORF">BDY17DRAFT_312937</name>
</gene>
<dbReference type="SUPFAM" id="SSF57850">
    <property type="entry name" value="RING/U-box"/>
    <property type="match status" value="1"/>
</dbReference>
<evidence type="ECO:0000256" key="3">
    <source>
        <dbReference type="ARBA" id="ARBA00004496"/>
    </source>
</evidence>
<evidence type="ECO:0000256" key="4">
    <source>
        <dbReference type="ARBA" id="ARBA00004906"/>
    </source>
</evidence>
<keyword evidence="9" id="KW-0413">Isomerase</keyword>
<keyword evidence="11" id="KW-0175">Coiled coil</keyword>
<keyword evidence="15" id="KW-1185">Reference proteome</keyword>
<dbReference type="GO" id="GO:0000209">
    <property type="term" value="P:protein polyubiquitination"/>
    <property type="evidence" value="ECO:0007669"/>
    <property type="project" value="TreeGrafter"/>
</dbReference>
<dbReference type="Gene3D" id="3.30.40.10">
    <property type="entry name" value="Zinc/RING finger domain, C3HC4 (zinc finger)"/>
    <property type="match status" value="1"/>
</dbReference>
<reference evidence="14" key="1">
    <citation type="journal article" date="2020" name="Stud. Mycol.">
        <title>101 Dothideomycetes genomes: a test case for predicting lifestyles and emergence of pathogens.</title>
        <authorList>
            <person name="Haridas S."/>
            <person name="Albert R."/>
            <person name="Binder M."/>
            <person name="Bloem J."/>
            <person name="Labutti K."/>
            <person name="Salamov A."/>
            <person name="Andreopoulos B."/>
            <person name="Baker S."/>
            <person name="Barry K."/>
            <person name="Bills G."/>
            <person name="Bluhm B."/>
            <person name="Cannon C."/>
            <person name="Castanera R."/>
            <person name="Culley D."/>
            <person name="Daum C."/>
            <person name="Ezra D."/>
            <person name="Gonzalez J."/>
            <person name="Henrissat B."/>
            <person name="Kuo A."/>
            <person name="Liang C."/>
            <person name="Lipzen A."/>
            <person name="Lutzoni F."/>
            <person name="Magnuson J."/>
            <person name="Mondo S."/>
            <person name="Nolan M."/>
            <person name="Ohm R."/>
            <person name="Pangilinan J."/>
            <person name="Park H.-J."/>
            <person name="Ramirez L."/>
            <person name="Alfaro M."/>
            <person name="Sun H."/>
            <person name="Tritt A."/>
            <person name="Yoshinaga Y."/>
            <person name="Zwiers L.-H."/>
            <person name="Turgeon B."/>
            <person name="Goodwin S."/>
            <person name="Spatafora J."/>
            <person name="Crous P."/>
            <person name="Grigoriev I."/>
        </authorList>
    </citation>
    <scope>NUCLEOTIDE SEQUENCE</scope>
    <source>
        <strain evidence="14">CBS 113389</strain>
    </source>
</reference>
<proteinExistence type="inferred from homology"/>
<evidence type="ECO:0000313" key="15">
    <source>
        <dbReference type="Proteomes" id="UP000799767"/>
    </source>
</evidence>
<dbReference type="GO" id="GO:0005634">
    <property type="term" value="C:nucleus"/>
    <property type="evidence" value="ECO:0007669"/>
    <property type="project" value="UniProtKB-SubCell"/>
</dbReference>
<dbReference type="GO" id="GO:0000151">
    <property type="term" value="C:ubiquitin ligase complex"/>
    <property type="evidence" value="ECO:0007669"/>
    <property type="project" value="InterPro"/>
</dbReference>
<organism evidence="14 15">
    <name type="scientific">Neohortaea acidophila</name>
    <dbReference type="NCBI Taxonomy" id="245834"/>
    <lineage>
        <taxon>Eukaryota</taxon>
        <taxon>Fungi</taxon>
        <taxon>Dikarya</taxon>
        <taxon>Ascomycota</taxon>
        <taxon>Pezizomycotina</taxon>
        <taxon>Dothideomycetes</taxon>
        <taxon>Dothideomycetidae</taxon>
        <taxon>Mycosphaerellales</taxon>
        <taxon>Teratosphaeriaceae</taxon>
        <taxon>Neohortaea</taxon>
    </lineage>
</organism>
<dbReference type="OrthoDB" id="20295at2759"/>
<dbReference type="RefSeq" id="XP_033586609.1">
    <property type="nucleotide sequence ID" value="XM_033735673.1"/>
</dbReference>
<keyword evidence="7" id="KW-0808">Transferase</keyword>
<feature type="coiled-coil region" evidence="11">
    <location>
        <begin position="525"/>
        <end position="552"/>
    </location>
</feature>
<evidence type="ECO:0000256" key="8">
    <source>
        <dbReference type="ARBA" id="ARBA00022786"/>
    </source>
</evidence>
<keyword evidence="6" id="KW-0963">Cytoplasm</keyword>
<comment type="subcellular location">
    <subcellularLocation>
        <location evidence="3">Cytoplasm</location>
    </subcellularLocation>
    <subcellularLocation>
        <location evidence="2">Nucleus</location>
    </subcellularLocation>
</comment>
<evidence type="ECO:0000256" key="5">
    <source>
        <dbReference type="ARBA" id="ARBA00007434"/>
    </source>
</evidence>
<dbReference type="GeneID" id="54476675"/>
<dbReference type="GO" id="GO:0005737">
    <property type="term" value="C:cytoplasm"/>
    <property type="evidence" value="ECO:0007669"/>
    <property type="project" value="UniProtKB-SubCell"/>
</dbReference>
<evidence type="ECO:0000256" key="2">
    <source>
        <dbReference type="ARBA" id="ARBA00004123"/>
    </source>
</evidence>
<dbReference type="PANTHER" id="PTHR13931">
    <property type="entry name" value="UBIQUITINATION FACTOR E4"/>
    <property type="match status" value="1"/>
</dbReference>
<dbReference type="GO" id="GO:0006511">
    <property type="term" value="P:ubiquitin-dependent protein catabolic process"/>
    <property type="evidence" value="ECO:0007669"/>
    <property type="project" value="InterPro"/>
</dbReference>
<evidence type="ECO:0000256" key="6">
    <source>
        <dbReference type="ARBA" id="ARBA00022490"/>
    </source>
</evidence>
<dbReference type="InterPro" id="IPR019474">
    <property type="entry name" value="Ub_conjug_fac_E4_core"/>
</dbReference>
<accession>A0A6A6PJ39</accession>
<comment type="similarity">
    <text evidence="5">Belongs to the ubiquitin conjugation factor E4 family.</text>
</comment>
<dbReference type="PANTHER" id="PTHR13931:SF2">
    <property type="entry name" value="UBIQUITIN CONJUGATION FACTOR E4 B"/>
    <property type="match status" value="1"/>
</dbReference>
<dbReference type="Proteomes" id="UP000799767">
    <property type="component" value="Unassembled WGS sequence"/>
</dbReference>
<dbReference type="InterPro" id="IPR045132">
    <property type="entry name" value="UBE4"/>
</dbReference>
<dbReference type="Pfam" id="PF10408">
    <property type="entry name" value="Ufd2P_core"/>
    <property type="match status" value="1"/>
</dbReference>
<evidence type="ECO:0000256" key="9">
    <source>
        <dbReference type="ARBA" id="ARBA00023110"/>
    </source>
</evidence>
<feature type="compositionally biased region" description="Low complexity" evidence="12">
    <location>
        <begin position="23"/>
        <end position="52"/>
    </location>
</feature>
<dbReference type="EMBL" id="MU001640">
    <property type="protein sequence ID" value="KAF2480039.1"/>
    <property type="molecule type" value="Genomic_DNA"/>
</dbReference>
<keyword evidence="8" id="KW-0833">Ubl conjugation pathway</keyword>
<protein>
    <submittedName>
        <fullName evidence="14">Ubiquitin elongating factor core-domain-containing protein</fullName>
    </submittedName>
</protein>
<evidence type="ECO:0000256" key="7">
    <source>
        <dbReference type="ARBA" id="ARBA00022679"/>
    </source>
</evidence>
<evidence type="ECO:0000256" key="12">
    <source>
        <dbReference type="SAM" id="MobiDB-lite"/>
    </source>
</evidence>
<keyword evidence="9" id="KW-0697">Rotamase</keyword>
<dbReference type="GO" id="GO:0003755">
    <property type="term" value="F:peptidyl-prolyl cis-trans isomerase activity"/>
    <property type="evidence" value="ECO:0007669"/>
    <property type="project" value="UniProtKB-KW"/>
</dbReference>
<comment type="pathway">
    <text evidence="4">Protein modification; protein ubiquitination.</text>
</comment>
<sequence>MADSNMSDADKIRAKRLAKLGGNQSSNAADSAPAANGAVSSTPSDPSATAPVPTKPATSVPTSENPFSKLGAKAEDTTSQSKVQPRPASPAKRERDGSERARSRTHEKAPESLEIWQDRSLRQIFRVTLKPEETRDFHGNHLIFLASTREDVTESGSPQLNMDVLEGAITEAASSTKGKPFEYLLQCFKRASRAVRQTKYSGPDDSKHAVLLETRRLCMSYCIFSVTMPEMFGEEMAPSTSNKLAEHLLADPENDLGICTDFLTEASSRFEEDESIKEAIVAAAEDLSRQLSAKSMLEDYQSYMRALRNLTRFPKIVEALTQSSTWLPQDVEPQDVETKTFLGPFFRLSPMHLEVASNYFSAPKTRDRGFIAQAQSAVRTVLRTHQDELFRVANDVVRSGSAQREAILNWFALCVNKNHKKRAMRVVYKTVSSDGFMVNVTSILDQLCEPFMDAQFGKIDRIDVDYLRRDPRVDISDETKINADQKTADDFYSNKADGTSNFISEVFFLTVAAHHYGTEAAQTRMGMMKKSIQRTEKDLEQFEAERHKYVNDPRYMQRFEAHVARFKKHIDDQWSIYHATWGVLIDDLTQARSMQFMRYVIVWLLRLASRQQLPKERLNLPLSEEQPNVFSCLPEYFLEGLTDNFKFITGNMNILTPQQCEEIVQICVTFLRNGEYVKNPGIKSGLVTILYYGSRPITRPNGVLGDLLMGSDFANKHLLHALMKFYIEAESTGSHTQFFDKFNIRYEIFKVVQTIWPNTLYRETLAKEAKINRDFFVQFVNMLVNDVTFVLDESLSSFARIRELETELANEALMQSLSEEQRKEKQDLLEDNQGKAKSYMGLTNETIQMLILFSESLAEAFTMPEIVTRLADMLDYNLGIMVGPKQVNLKVGNPKEYDFRPKELLSNIATVYLNLAEQQTFLQAIARDGRSYKPANFEQAKYFMQREVLKSPQDLELWDVMVANIAAAKAADDEEEEDLGDPPDEFLDPLMADLMKDPVILPSSKAVMDRSTIRSHLLSDPTDPFNRAPLKIDQVIPDVEMKAKIEAWKAERKAAKLAEREAKMDTA</sequence>